<feature type="transmembrane region" description="Helical" evidence="2">
    <location>
        <begin position="391"/>
        <end position="411"/>
    </location>
</feature>
<dbReference type="PANTHER" id="PTHR37312">
    <property type="entry name" value="MEMBRANE-BOUND ACYLTRANSFERASE YKRP-RELATED"/>
    <property type="match status" value="1"/>
</dbReference>
<feature type="transmembrane region" description="Helical" evidence="2">
    <location>
        <begin position="204"/>
        <end position="222"/>
    </location>
</feature>
<proteinExistence type="predicted"/>
<feature type="transmembrane region" description="Helical" evidence="2">
    <location>
        <begin position="117"/>
        <end position="137"/>
    </location>
</feature>
<evidence type="ECO:0008006" key="5">
    <source>
        <dbReference type="Google" id="ProtNLM"/>
    </source>
</evidence>
<feature type="compositionally biased region" description="Pro residues" evidence="1">
    <location>
        <begin position="447"/>
        <end position="456"/>
    </location>
</feature>
<sequence length="491" mass="56317">MLPAPLSLLFTVAVIGAMAYFVWYSKTRKEPGGGSGSGGRVYYVDNCRFFLETLVISKHMVSWFYDGRLQNNYDCWYMTALTNWTESFHMAMFACCSGLLSKGYLTPARSKRTMMRVVVPFILLNWLVYPVSQYIILGKPTPSHWHIIPSPLVHEGILWFLYSWLFWRITTGVFLSTMPPHTMLIVSYLISWMGGYWFEDVGYLSLDTSFAWLPMYCTGYVIPLRSLEALDKRWVKACGLVVTVLILSLHLSFAYLADPDVGELGVGVGPDSVDHDQAFDYGLYFQPWMSASSRHFYFQHQVHVKFKEPSIYWTAWTQRVVFQFLVTWPTGVALMALVPHSQKFFTEWGSRTMYAYVGQVISKMILMRVFLSCFDTDKPFGATGDQMFGPLMSLVFGIALGLITNVSWACSYTHMWMKYIMEPEWVFAVFLDDDQLLELTAEKKVSKPPPPPPPPAKNDVEENDEDDEDDDGDGSDDSSEETLKPLWRRLF</sequence>
<dbReference type="Proteomes" id="UP001189429">
    <property type="component" value="Unassembled WGS sequence"/>
</dbReference>
<organism evidence="3 4">
    <name type="scientific">Prorocentrum cordatum</name>
    <dbReference type="NCBI Taxonomy" id="2364126"/>
    <lineage>
        <taxon>Eukaryota</taxon>
        <taxon>Sar</taxon>
        <taxon>Alveolata</taxon>
        <taxon>Dinophyceae</taxon>
        <taxon>Prorocentrales</taxon>
        <taxon>Prorocentraceae</taxon>
        <taxon>Prorocentrum</taxon>
    </lineage>
</organism>
<comment type="caution">
    <text evidence="3">The sequence shown here is derived from an EMBL/GenBank/DDBJ whole genome shotgun (WGS) entry which is preliminary data.</text>
</comment>
<evidence type="ECO:0000313" key="3">
    <source>
        <dbReference type="EMBL" id="CAK0864771.1"/>
    </source>
</evidence>
<evidence type="ECO:0000313" key="4">
    <source>
        <dbReference type="Proteomes" id="UP001189429"/>
    </source>
</evidence>
<dbReference type="EMBL" id="CAUYUJ010016394">
    <property type="protein sequence ID" value="CAK0864771.1"/>
    <property type="molecule type" value="Genomic_DNA"/>
</dbReference>
<feature type="region of interest" description="Disordered" evidence="1">
    <location>
        <begin position="441"/>
        <end position="484"/>
    </location>
</feature>
<gene>
    <name evidence="3" type="ORF">PCOR1329_LOCUS52552</name>
</gene>
<evidence type="ECO:0000256" key="1">
    <source>
        <dbReference type="SAM" id="MobiDB-lite"/>
    </source>
</evidence>
<feature type="transmembrane region" description="Helical" evidence="2">
    <location>
        <begin position="320"/>
        <end position="341"/>
    </location>
</feature>
<feature type="transmembrane region" description="Helical" evidence="2">
    <location>
        <begin position="234"/>
        <end position="257"/>
    </location>
</feature>
<reference evidence="3" key="1">
    <citation type="submission" date="2023-10" db="EMBL/GenBank/DDBJ databases">
        <authorList>
            <person name="Chen Y."/>
            <person name="Shah S."/>
            <person name="Dougan E. K."/>
            <person name="Thang M."/>
            <person name="Chan C."/>
        </authorList>
    </citation>
    <scope>NUCLEOTIDE SEQUENCE [LARGE SCALE GENOMIC DNA]</scope>
</reference>
<keyword evidence="2" id="KW-0812">Transmembrane</keyword>
<name>A0ABN9V1A9_9DINO</name>
<feature type="transmembrane region" description="Helical" evidence="2">
    <location>
        <begin position="353"/>
        <end position="371"/>
    </location>
</feature>
<feature type="compositionally biased region" description="Acidic residues" evidence="1">
    <location>
        <begin position="461"/>
        <end position="480"/>
    </location>
</feature>
<dbReference type="InterPro" id="IPR052734">
    <property type="entry name" value="Nod_factor_acetyltransferase"/>
</dbReference>
<keyword evidence="4" id="KW-1185">Reference proteome</keyword>
<feature type="transmembrane region" description="Helical" evidence="2">
    <location>
        <begin position="182"/>
        <end position="198"/>
    </location>
</feature>
<evidence type="ECO:0000256" key="2">
    <source>
        <dbReference type="SAM" id="Phobius"/>
    </source>
</evidence>
<protein>
    <recommendedName>
        <fullName evidence="5">Acyltransferase 3 domain-containing protein</fullName>
    </recommendedName>
</protein>
<accession>A0ABN9V1A9</accession>
<dbReference type="PANTHER" id="PTHR37312:SF1">
    <property type="entry name" value="MEMBRANE-BOUND ACYLTRANSFERASE YKRP-RELATED"/>
    <property type="match status" value="1"/>
</dbReference>
<keyword evidence="2" id="KW-1133">Transmembrane helix</keyword>
<keyword evidence="2" id="KW-0472">Membrane</keyword>